<dbReference type="GO" id="GO:0016887">
    <property type="term" value="F:ATP hydrolysis activity"/>
    <property type="evidence" value="ECO:0007669"/>
    <property type="project" value="RHEA"/>
</dbReference>
<comment type="catalytic activity">
    <reaction evidence="6">
        <text>Couples ATP hydrolysis with the unwinding of duplex DNA by translocating in the 3'-5' direction.</text>
        <dbReference type="EC" id="5.6.2.4"/>
    </reaction>
</comment>
<dbReference type="OrthoDB" id="3196525at2"/>
<sequence length="755" mass="82692">MANLVLASNSKSMPKLDGSIRAKVWAFIEKLSADHTAPGLHIEPLKSAVDKRVRTGRVDLQYRAILFKVNDKLGDDPTFIYMGTWPHDDANKLAERSYLQVNPINGVLEAVIGKLDGNDDRKKRVVLPDHDGGLDRALTTETAPGYLAGLGFTLDDFTERLGIDPQIAADALAAADENALMDVIARAVTWQADALLELATGIGIDELRAKYALIDATTDEELDEELDEDRRILKALDQPASKMQFRLIEDNEELRQAIESDDFAAWRVFLHPEQRKYAEKKTYNGAFRLSGGAGTGKTVVAVHRARNLARENPDARIILTTYNKTLAEALHGDLLVLDSKVPIAARPGDPGVYVGGIDALGYAVLRQADNLTEAAQSVLGYAGVDSISSRTRSSLWRDLLAEASTDLHPKLATPTFLENEYVAVVLANRVTTLEQYVKVARAGRGVRLSRPQRIAVWKLVDTYRRQSRMDGTLSYAEVLALAAESLRLRTEAGGGHLVDHIVVDEAQDLHATHWALLRDLVAEGANDLFIAEDSHQRIYGQPVVLGRLGIKIVGRSKRLTLNYRTTAENLHFAVSILQGAEYRDLEQGDESTAGYRSARRGPVPQLVECASVADELDTVAAQAQAWIGDGVTPSSIAVLARSEATRDQFVRALGERGVPARALENKPLNGEHVRVLTMHRSKGMEFSRVVLAGIDDTHVPSSVTLKSVPEEERTEALLRERSLLYVAASRARDELVVTWSGTKSGLLGSPITDQG</sequence>
<dbReference type="Gene3D" id="3.40.50.300">
    <property type="entry name" value="P-loop containing nucleotide triphosphate hydrolases"/>
    <property type="match status" value="2"/>
</dbReference>
<evidence type="ECO:0000256" key="1">
    <source>
        <dbReference type="ARBA" id="ARBA00022741"/>
    </source>
</evidence>
<evidence type="ECO:0000256" key="5">
    <source>
        <dbReference type="ARBA" id="ARBA00023235"/>
    </source>
</evidence>
<comment type="catalytic activity">
    <reaction evidence="8">
        <text>ATP + H2O = ADP + phosphate + H(+)</text>
        <dbReference type="Rhea" id="RHEA:13065"/>
        <dbReference type="ChEBI" id="CHEBI:15377"/>
        <dbReference type="ChEBI" id="CHEBI:15378"/>
        <dbReference type="ChEBI" id="CHEBI:30616"/>
        <dbReference type="ChEBI" id="CHEBI:43474"/>
        <dbReference type="ChEBI" id="CHEBI:456216"/>
        <dbReference type="EC" id="5.6.2.4"/>
    </reaction>
</comment>
<dbReference type="GO" id="GO:0005524">
    <property type="term" value="F:ATP binding"/>
    <property type="evidence" value="ECO:0007669"/>
    <property type="project" value="UniProtKB-UniRule"/>
</dbReference>
<dbReference type="PATRIC" id="fig|1136941.3.peg.2746"/>
<dbReference type="EC" id="5.6.2.4" evidence="7"/>
<feature type="domain" description="UvrD-like helicase ATP-binding" evidence="10">
    <location>
        <begin position="270"/>
        <end position="592"/>
    </location>
</feature>
<evidence type="ECO:0000256" key="2">
    <source>
        <dbReference type="ARBA" id="ARBA00022801"/>
    </source>
</evidence>
<keyword evidence="2 9" id="KW-0378">Hydrolase</keyword>
<dbReference type="GO" id="GO:0000725">
    <property type="term" value="P:recombinational repair"/>
    <property type="evidence" value="ECO:0007669"/>
    <property type="project" value="TreeGrafter"/>
</dbReference>
<dbReference type="KEGG" id="goq:ACH46_13500"/>
<dbReference type="Proteomes" id="UP000063789">
    <property type="component" value="Chromosome"/>
</dbReference>
<dbReference type="InterPro" id="IPR027417">
    <property type="entry name" value="P-loop_NTPase"/>
</dbReference>
<reference evidence="12" key="1">
    <citation type="submission" date="2015-06" db="EMBL/GenBank/DDBJ databases">
        <title>Complete genome sequence and metabolic analysis of phthalate degradation pathway in Gordonia sp. QH-11.</title>
        <authorList>
            <person name="Jin D."/>
            <person name="Kong X."/>
            <person name="Bai Z."/>
        </authorList>
    </citation>
    <scope>NUCLEOTIDE SEQUENCE [LARGE SCALE GENOMIC DNA]</scope>
    <source>
        <strain evidence="12">QH-11</strain>
    </source>
</reference>
<dbReference type="EMBL" id="CP011853">
    <property type="protein sequence ID" value="ALG85306.1"/>
    <property type="molecule type" value="Genomic_DNA"/>
</dbReference>
<dbReference type="GO" id="GO:0005829">
    <property type="term" value="C:cytosol"/>
    <property type="evidence" value="ECO:0007669"/>
    <property type="project" value="TreeGrafter"/>
</dbReference>
<evidence type="ECO:0000256" key="8">
    <source>
        <dbReference type="ARBA" id="ARBA00048988"/>
    </source>
</evidence>
<evidence type="ECO:0000256" key="4">
    <source>
        <dbReference type="ARBA" id="ARBA00022840"/>
    </source>
</evidence>
<keyword evidence="12" id="KW-1185">Reference proteome</keyword>
<dbReference type="Pfam" id="PF00580">
    <property type="entry name" value="UvrD-helicase"/>
    <property type="match status" value="1"/>
</dbReference>
<dbReference type="PROSITE" id="PS51198">
    <property type="entry name" value="UVRD_HELICASE_ATP_BIND"/>
    <property type="match status" value="1"/>
</dbReference>
<dbReference type="GO" id="GO:0003677">
    <property type="term" value="F:DNA binding"/>
    <property type="evidence" value="ECO:0007669"/>
    <property type="project" value="InterPro"/>
</dbReference>
<evidence type="ECO:0000259" key="10">
    <source>
        <dbReference type="PROSITE" id="PS51198"/>
    </source>
</evidence>
<dbReference type="SUPFAM" id="SSF52540">
    <property type="entry name" value="P-loop containing nucleoside triphosphate hydrolases"/>
    <property type="match status" value="1"/>
</dbReference>
<dbReference type="RefSeq" id="WP_062393384.1">
    <property type="nucleotide sequence ID" value="NZ_CP011853.1"/>
</dbReference>
<keyword evidence="4 9" id="KW-0067">ATP-binding</keyword>
<dbReference type="STRING" id="1136941.ACH46_13500"/>
<evidence type="ECO:0000313" key="12">
    <source>
        <dbReference type="Proteomes" id="UP000063789"/>
    </source>
</evidence>
<protein>
    <recommendedName>
        <fullName evidence="7">DNA 3'-5' helicase</fullName>
        <ecNumber evidence="7">5.6.2.4</ecNumber>
    </recommendedName>
</protein>
<organism evidence="11 12">
    <name type="scientific">Gordonia phthalatica</name>
    <dbReference type="NCBI Taxonomy" id="1136941"/>
    <lineage>
        <taxon>Bacteria</taxon>
        <taxon>Bacillati</taxon>
        <taxon>Actinomycetota</taxon>
        <taxon>Actinomycetes</taxon>
        <taxon>Mycobacteriales</taxon>
        <taxon>Gordoniaceae</taxon>
        <taxon>Gordonia</taxon>
    </lineage>
</organism>
<evidence type="ECO:0000256" key="3">
    <source>
        <dbReference type="ARBA" id="ARBA00022806"/>
    </source>
</evidence>
<dbReference type="PANTHER" id="PTHR11070:SF45">
    <property type="entry name" value="DNA 3'-5' HELICASE"/>
    <property type="match status" value="1"/>
</dbReference>
<dbReference type="GO" id="GO:0043138">
    <property type="term" value="F:3'-5' DNA helicase activity"/>
    <property type="evidence" value="ECO:0007669"/>
    <property type="project" value="UniProtKB-EC"/>
</dbReference>
<feature type="binding site" evidence="9">
    <location>
        <begin position="291"/>
        <end position="298"/>
    </location>
    <ligand>
        <name>ATP</name>
        <dbReference type="ChEBI" id="CHEBI:30616"/>
    </ligand>
</feature>
<keyword evidence="1 9" id="KW-0547">Nucleotide-binding</keyword>
<gene>
    <name evidence="11" type="ORF">ACH46_13500</name>
</gene>
<evidence type="ECO:0000313" key="11">
    <source>
        <dbReference type="EMBL" id="ALG85306.1"/>
    </source>
</evidence>
<evidence type="ECO:0000256" key="7">
    <source>
        <dbReference type="ARBA" id="ARBA00034808"/>
    </source>
</evidence>
<dbReference type="AlphaFoldDB" id="A0A0N9MQX8"/>
<evidence type="ECO:0000256" key="9">
    <source>
        <dbReference type="PROSITE-ProRule" id="PRU00560"/>
    </source>
</evidence>
<keyword evidence="5" id="KW-0413">Isomerase</keyword>
<accession>A0A0N9MQX8</accession>
<name>A0A0N9MQX8_9ACTN</name>
<dbReference type="PANTHER" id="PTHR11070">
    <property type="entry name" value="UVRD / RECB / PCRA DNA HELICASE FAMILY MEMBER"/>
    <property type="match status" value="1"/>
</dbReference>
<reference evidence="11 12" key="2">
    <citation type="journal article" date="2017" name="Int. J. Syst. Evol. Microbiol.">
        <title>Gordonia phthalatica sp. nov., a di-n-butyl phthalate-degrading bacterium isolated from activated sludge.</title>
        <authorList>
            <person name="Jin D."/>
            <person name="Kong X."/>
            <person name="Jia M."/>
            <person name="Yu X."/>
            <person name="Wang X."/>
            <person name="Zhuang X."/>
            <person name="Deng Y."/>
            <person name="Bai Z."/>
        </authorList>
    </citation>
    <scope>NUCLEOTIDE SEQUENCE [LARGE SCALE GENOMIC DNA]</scope>
    <source>
        <strain evidence="11 12">QH-11</strain>
    </source>
</reference>
<dbReference type="Pfam" id="PF13361">
    <property type="entry name" value="UvrD_C"/>
    <property type="match status" value="1"/>
</dbReference>
<dbReference type="InterPro" id="IPR000212">
    <property type="entry name" value="DNA_helicase_UvrD/REP"/>
</dbReference>
<proteinExistence type="predicted"/>
<dbReference type="InterPro" id="IPR014017">
    <property type="entry name" value="DNA_helicase_UvrD-like_C"/>
</dbReference>
<dbReference type="InterPro" id="IPR014016">
    <property type="entry name" value="UvrD-like_ATP-bd"/>
</dbReference>
<keyword evidence="3 9" id="KW-0347">Helicase</keyword>
<evidence type="ECO:0000256" key="6">
    <source>
        <dbReference type="ARBA" id="ARBA00034617"/>
    </source>
</evidence>